<keyword evidence="7" id="KW-0614">Plasmid</keyword>
<protein>
    <submittedName>
        <fullName evidence="7">Putative 2-keto-3-deoxygluconate kinase</fullName>
    </submittedName>
</protein>
<dbReference type="PANTHER" id="PTHR43085">
    <property type="entry name" value="HEXOKINASE FAMILY MEMBER"/>
    <property type="match status" value="1"/>
</dbReference>
<dbReference type="Proteomes" id="UP000002208">
    <property type="component" value="Plasmid 1"/>
</dbReference>
<reference evidence="7 8" key="1">
    <citation type="journal article" date="2009" name="PLoS Genet.">
        <title>Alliance of proteomics and genomics to unravel the specificities of Sahara bacterium Deinococcus deserti.</title>
        <authorList>
            <person name="de Groot A."/>
            <person name="Dulermo R."/>
            <person name="Ortet P."/>
            <person name="Blanchard L."/>
            <person name="Guerin P."/>
            <person name="Fernandez B."/>
            <person name="Vacherie B."/>
            <person name="Dossat C."/>
            <person name="Jolivet E."/>
            <person name="Siguier P."/>
            <person name="Chandler M."/>
            <person name="Barakat M."/>
            <person name="Dedieu A."/>
            <person name="Barbe V."/>
            <person name="Heulin T."/>
            <person name="Sommer S."/>
            <person name="Achouak W."/>
            <person name="Armengaud J."/>
        </authorList>
    </citation>
    <scope>NUCLEOTIDE SEQUENCE [LARGE SCALE GENOMIC DNA]</scope>
    <source>
        <strain evidence="8">DSM 17065 / CIP 109153 / LMG 22923 / VCD115</strain>
        <plasmid evidence="8">pDeide1</plasmid>
    </source>
</reference>
<keyword evidence="3" id="KW-0547">Nucleotide-binding</keyword>
<dbReference type="KEGG" id="ddr:Deide_1p01650"/>
<dbReference type="InterPro" id="IPR011611">
    <property type="entry name" value="PfkB_dom"/>
</dbReference>
<evidence type="ECO:0000256" key="4">
    <source>
        <dbReference type="ARBA" id="ARBA00022777"/>
    </source>
</evidence>
<keyword evidence="8" id="KW-1185">Reference proteome</keyword>
<dbReference type="InterPro" id="IPR029056">
    <property type="entry name" value="Ribokinase-like"/>
</dbReference>
<dbReference type="GO" id="GO:0005524">
    <property type="term" value="F:ATP binding"/>
    <property type="evidence" value="ECO:0007669"/>
    <property type="project" value="UniProtKB-KW"/>
</dbReference>
<evidence type="ECO:0000256" key="1">
    <source>
        <dbReference type="ARBA" id="ARBA00010688"/>
    </source>
</evidence>
<dbReference type="PANTHER" id="PTHR43085:SF1">
    <property type="entry name" value="PSEUDOURIDINE KINASE-RELATED"/>
    <property type="match status" value="1"/>
</dbReference>
<sequence length="312" mass="32578">MSEGGVLTFGEALLKLALPQAHRIEDMRAIRAECGGSELNVAAALRALGRPAAWISALPDGPLGDWARAQVRMLGVQDFSVERSGRLGSFYLEDHHPPRPSRVIYDRQGTAFQALTAADLSPSWLTGQVAFHVSGISLALGPGPQELALALVTAARERKVLVSFDVNHRRKLLPDAAAVQTYGPAARHADVIFVAQRDAGLLGGVSDLRALNPRALLVVTCGAQGSQAHLPGGEIVHQPAFAAAGPGRVGRGDAFAGGFLHAWLGQATPAQALQFASACAALKTTLPGDQLHVSDGDLKAVLAGSESGEPLR</sequence>
<evidence type="ECO:0000313" key="7">
    <source>
        <dbReference type="EMBL" id="ACO47615.1"/>
    </source>
</evidence>
<dbReference type="SUPFAM" id="SSF53613">
    <property type="entry name" value="Ribokinase-like"/>
    <property type="match status" value="1"/>
</dbReference>
<dbReference type="OrthoDB" id="9813569at2"/>
<keyword evidence="4 7" id="KW-0418">Kinase</keyword>
<feature type="domain" description="Carbohydrate kinase PfkB" evidence="6">
    <location>
        <begin position="7"/>
        <end position="291"/>
    </location>
</feature>
<dbReference type="Gene3D" id="3.40.1190.20">
    <property type="match status" value="1"/>
</dbReference>
<evidence type="ECO:0000256" key="5">
    <source>
        <dbReference type="ARBA" id="ARBA00022840"/>
    </source>
</evidence>
<organism evidence="7 8">
    <name type="scientific">Deinococcus deserti (strain DSM 17065 / CIP 109153 / LMG 22923 / VCD115)</name>
    <dbReference type="NCBI Taxonomy" id="546414"/>
    <lineage>
        <taxon>Bacteria</taxon>
        <taxon>Thermotogati</taxon>
        <taxon>Deinococcota</taxon>
        <taxon>Deinococci</taxon>
        <taxon>Deinococcales</taxon>
        <taxon>Deinococcaceae</taxon>
        <taxon>Deinococcus</taxon>
    </lineage>
</organism>
<proteinExistence type="inferred from homology"/>
<dbReference type="AlphaFoldDB" id="C1D2H6"/>
<keyword evidence="5" id="KW-0067">ATP-binding</keyword>
<dbReference type="GO" id="GO:0016301">
    <property type="term" value="F:kinase activity"/>
    <property type="evidence" value="ECO:0007669"/>
    <property type="project" value="UniProtKB-KW"/>
</dbReference>
<evidence type="ECO:0000256" key="2">
    <source>
        <dbReference type="ARBA" id="ARBA00022679"/>
    </source>
</evidence>
<dbReference type="CDD" id="cd01166">
    <property type="entry name" value="KdgK"/>
    <property type="match status" value="1"/>
</dbReference>
<dbReference type="EMBL" id="CP001115">
    <property type="protein sequence ID" value="ACO47615.1"/>
    <property type="molecule type" value="Genomic_DNA"/>
</dbReference>
<keyword evidence="2" id="KW-0808">Transferase</keyword>
<gene>
    <name evidence="7" type="ordered locus">Deide_1p01650</name>
</gene>
<dbReference type="InterPro" id="IPR050306">
    <property type="entry name" value="PfkB_Carbo_kinase"/>
</dbReference>
<dbReference type="Pfam" id="PF00294">
    <property type="entry name" value="PfkB"/>
    <property type="match status" value="1"/>
</dbReference>
<geneLocation type="plasmid" evidence="8">
    <name>pDeide1</name>
</geneLocation>
<evidence type="ECO:0000313" key="8">
    <source>
        <dbReference type="Proteomes" id="UP000002208"/>
    </source>
</evidence>
<name>C1D2H6_DEIDV</name>
<accession>C1D2H6</accession>
<evidence type="ECO:0000256" key="3">
    <source>
        <dbReference type="ARBA" id="ARBA00022741"/>
    </source>
</evidence>
<dbReference type="RefSeq" id="WP_012694738.1">
    <property type="nucleotide sequence ID" value="NC_012527.1"/>
</dbReference>
<evidence type="ECO:0000259" key="6">
    <source>
        <dbReference type="Pfam" id="PF00294"/>
    </source>
</evidence>
<dbReference type="HOGENOM" id="CLU_027634_6_0_0"/>
<comment type="similarity">
    <text evidence="1">Belongs to the carbohydrate kinase PfkB family.</text>
</comment>